<dbReference type="AlphaFoldDB" id="A0A9P4QTP5"/>
<evidence type="ECO:0000256" key="2">
    <source>
        <dbReference type="ARBA" id="ARBA00023242"/>
    </source>
</evidence>
<gene>
    <name evidence="4" type="ORF">EJ04DRAFT_515034</name>
</gene>
<accession>A0A9P4QTP5</accession>
<evidence type="ECO:0000256" key="1">
    <source>
        <dbReference type="ARBA" id="ARBA00004123"/>
    </source>
</evidence>
<dbReference type="SUPFAM" id="SSF48150">
    <property type="entry name" value="DNA-glycosylase"/>
    <property type="match status" value="1"/>
</dbReference>
<proteinExistence type="predicted"/>
<keyword evidence="2" id="KW-0539">Nucleus</keyword>
<feature type="compositionally biased region" description="Basic residues" evidence="3">
    <location>
        <begin position="18"/>
        <end position="27"/>
    </location>
</feature>
<dbReference type="Gene3D" id="1.10.340.30">
    <property type="entry name" value="Hypothetical protein, domain 2"/>
    <property type="match status" value="1"/>
</dbReference>
<keyword evidence="5" id="KW-1185">Reference proteome</keyword>
<dbReference type="GO" id="GO:0006281">
    <property type="term" value="P:DNA repair"/>
    <property type="evidence" value="ECO:0007669"/>
    <property type="project" value="InterPro"/>
</dbReference>
<dbReference type="GO" id="GO:0005634">
    <property type="term" value="C:nucleus"/>
    <property type="evidence" value="ECO:0007669"/>
    <property type="project" value="UniProtKB-SubCell"/>
</dbReference>
<feature type="compositionally biased region" description="Basic and acidic residues" evidence="3">
    <location>
        <begin position="28"/>
        <end position="56"/>
    </location>
</feature>
<dbReference type="OrthoDB" id="10265068at2759"/>
<protein>
    <submittedName>
        <fullName evidence="4">DNA glycosylase</fullName>
    </submittedName>
</protein>
<name>A0A9P4QTP5_9PLEO</name>
<dbReference type="InterPro" id="IPR011257">
    <property type="entry name" value="DNA_glycosylase"/>
</dbReference>
<dbReference type="InterPro" id="IPR045138">
    <property type="entry name" value="MeCP2/MBD4"/>
</dbReference>
<reference evidence="4" key="1">
    <citation type="journal article" date="2020" name="Stud. Mycol.">
        <title>101 Dothideomycetes genomes: a test case for predicting lifestyles and emergence of pathogens.</title>
        <authorList>
            <person name="Haridas S."/>
            <person name="Albert R."/>
            <person name="Binder M."/>
            <person name="Bloem J."/>
            <person name="Labutti K."/>
            <person name="Salamov A."/>
            <person name="Andreopoulos B."/>
            <person name="Baker S."/>
            <person name="Barry K."/>
            <person name="Bills G."/>
            <person name="Bluhm B."/>
            <person name="Cannon C."/>
            <person name="Castanera R."/>
            <person name="Culley D."/>
            <person name="Daum C."/>
            <person name="Ezra D."/>
            <person name="Gonzalez J."/>
            <person name="Henrissat B."/>
            <person name="Kuo A."/>
            <person name="Liang C."/>
            <person name="Lipzen A."/>
            <person name="Lutzoni F."/>
            <person name="Magnuson J."/>
            <person name="Mondo S."/>
            <person name="Nolan M."/>
            <person name="Ohm R."/>
            <person name="Pangilinan J."/>
            <person name="Park H.-J."/>
            <person name="Ramirez L."/>
            <person name="Alfaro M."/>
            <person name="Sun H."/>
            <person name="Tritt A."/>
            <person name="Yoshinaga Y."/>
            <person name="Zwiers L.-H."/>
            <person name="Turgeon B."/>
            <person name="Goodwin S."/>
            <person name="Spatafora J."/>
            <person name="Crous P."/>
            <person name="Grigoriev I."/>
        </authorList>
    </citation>
    <scope>NUCLEOTIDE SEQUENCE</scope>
    <source>
        <strain evidence="4">CBS 125425</strain>
    </source>
</reference>
<comment type="subcellular location">
    <subcellularLocation>
        <location evidence="1">Nucleus</location>
    </subcellularLocation>
</comment>
<comment type="caution">
    <text evidence="4">The sequence shown here is derived from an EMBL/GenBank/DDBJ whole genome shotgun (WGS) entry which is preliminary data.</text>
</comment>
<evidence type="ECO:0000313" key="4">
    <source>
        <dbReference type="EMBL" id="KAF2730751.1"/>
    </source>
</evidence>
<organism evidence="4 5">
    <name type="scientific">Polyplosphaeria fusca</name>
    <dbReference type="NCBI Taxonomy" id="682080"/>
    <lineage>
        <taxon>Eukaryota</taxon>
        <taxon>Fungi</taxon>
        <taxon>Dikarya</taxon>
        <taxon>Ascomycota</taxon>
        <taxon>Pezizomycotina</taxon>
        <taxon>Dothideomycetes</taxon>
        <taxon>Pleosporomycetidae</taxon>
        <taxon>Pleosporales</taxon>
        <taxon>Tetraplosphaeriaceae</taxon>
        <taxon>Polyplosphaeria</taxon>
    </lineage>
</organism>
<evidence type="ECO:0000256" key="3">
    <source>
        <dbReference type="SAM" id="MobiDB-lite"/>
    </source>
</evidence>
<dbReference type="PANTHER" id="PTHR15074">
    <property type="entry name" value="METHYL-CPG-BINDING PROTEIN"/>
    <property type="match status" value="1"/>
</dbReference>
<sequence>MADDPAATVTRKQEKRERRERRRQRRRERAEQEREEWARQEQAREDREREARERARDEQIGNLLASEVVEGEMLMDIAEYISEGTQQLITALDGLRESLLCTPRPTKMRREQQLTLSPFIQRTEREPRRTTAIVSPFFATAAHSKKPKAAKTPIISPYFYRDPFTQLPTPKGLSFTLQPSGFGLIQERIRADLFALVVQTILWNQTTARAGRPVLFRFLTRFPDAMTLERATHNEIFEIISCLGLGDMRSTRLSQLAAVWVSAPPCPERRYGRRNYPHHVPNKSVKSKEFLPPDDPREGWEIAHLTGIGPYALDSYRIFYRDTLRGLQDDHFSNTTPEWQRVIPTDKDLRAYLVWRWKQDGWKWDPLSGERTKIVGEE</sequence>
<dbReference type="EMBL" id="ML996210">
    <property type="protein sequence ID" value="KAF2730751.1"/>
    <property type="molecule type" value="Genomic_DNA"/>
</dbReference>
<dbReference type="GO" id="GO:0003824">
    <property type="term" value="F:catalytic activity"/>
    <property type="evidence" value="ECO:0007669"/>
    <property type="project" value="InterPro"/>
</dbReference>
<dbReference type="Proteomes" id="UP000799444">
    <property type="component" value="Unassembled WGS sequence"/>
</dbReference>
<feature type="region of interest" description="Disordered" evidence="3">
    <location>
        <begin position="1"/>
        <end position="56"/>
    </location>
</feature>
<dbReference type="PANTHER" id="PTHR15074:SF0">
    <property type="entry name" value="METHYL-CPG-BINDING DOMAIN PROTEIN 4-LIKE PROTEIN"/>
    <property type="match status" value="1"/>
</dbReference>
<dbReference type="GO" id="GO:0003677">
    <property type="term" value="F:DNA binding"/>
    <property type="evidence" value="ECO:0007669"/>
    <property type="project" value="InterPro"/>
</dbReference>
<evidence type="ECO:0000313" key="5">
    <source>
        <dbReference type="Proteomes" id="UP000799444"/>
    </source>
</evidence>